<dbReference type="EMBL" id="MFAY01000054">
    <property type="protein sequence ID" value="OGD87764.1"/>
    <property type="molecule type" value="Genomic_DNA"/>
</dbReference>
<protein>
    <recommendedName>
        <fullName evidence="4">PsbP C-terminal domain-containing protein</fullName>
    </recommendedName>
</protein>
<name>A0A1F5G7G4_9BACT</name>
<gene>
    <name evidence="2" type="ORF">A2693_03495</name>
</gene>
<reference evidence="2 3" key="1">
    <citation type="journal article" date="2016" name="Nat. Commun.">
        <title>Thousands of microbial genomes shed light on interconnected biogeochemical processes in an aquifer system.</title>
        <authorList>
            <person name="Anantharaman K."/>
            <person name="Brown C.T."/>
            <person name="Hug L.A."/>
            <person name="Sharon I."/>
            <person name="Castelle C.J."/>
            <person name="Probst A.J."/>
            <person name="Thomas B.C."/>
            <person name="Singh A."/>
            <person name="Wilkins M.J."/>
            <person name="Karaoz U."/>
            <person name="Brodie E.L."/>
            <person name="Williams K.H."/>
            <person name="Hubbard S.S."/>
            <person name="Banfield J.F."/>
        </authorList>
    </citation>
    <scope>NUCLEOTIDE SEQUENCE [LARGE SCALE GENOMIC DNA]</scope>
</reference>
<organism evidence="2 3">
    <name type="scientific">Candidatus Curtissbacteria bacterium RIFCSPHIGHO2_01_FULL_40_12</name>
    <dbReference type="NCBI Taxonomy" id="1797710"/>
    <lineage>
        <taxon>Bacteria</taxon>
        <taxon>Candidatus Curtissiibacteriota</taxon>
    </lineage>
</organism>
<evidence type="ECO:0000313" key="3">
    <source>
        <dbReference type="Proteomes" id="UP000178577"/>
    </source>
</evidence>
<proteinExistence type="predicted"/>
<sequence>MTLKTFKNQLAVSLIIVSFILYSFGLFIGGRISQRFSLNYFKKAKIQNKIVQPIQTNLPYSDNQSSNVISSYVKLCSNTFYSFEVSYPKDWFTTYNSEGQKCTYFAPYSFVIPQNLDLPFVPIQIEVIPSAKWLETVKFHQNPNDFQNVLSSQNMQINDKSAVLVKAETTGNGSMQKGLVISSYLIFNSSNPVILSYHQTDQKENTKLYEDILAQMANTLNFF</sequence>
<keyword evidence="1" id="KW-0812">Transmembrane</keyword>
<evidence type="ECO:0000313" key="2">
    <source>
        <dbReference type="EMBL" id="OGD87764.1"/>
    </source>
</evidence>
<keyword evidence="1" id="KW-1133">Transmembrane helix</keyword>
<comment type="caution">
    <text evidence="2">The sequence shown here is derived from an EMBL/GenBank/DDBJ whole genome shotgun (WGS) entry which is preliminary data.</text>
</comment>
<evidence type="ECO:0008006" key="4">
    <source>
        <dbReference type="Google" id="ProtNLM"/>
    </source>
</evidence>
<dbReference type="Proteomes" id="UP000178577">
    <property type="component" value="Unassembled WGS sequence"/>
</dbReference>
<feature type="transmembrane region" description="Helical" evidence="1">
    <location>
        <begin position="12"/>
        <end position="33"/>
    </location>
</feature>
<dbReference type="AlphaFoldDB" id="A0A1F5G7G4"/>
<keyword evidence="1" id="KW-0472">Membrane</keyword>
<evidence type="ECO:0000256" key="1">
    <source>
        <dbReference type="SAM" id="Phobius"/>
    </source>
</evidence>
<accession>A0A1F5G7G4</accession>